<dbReference type="AlphaFoldDB" id="A0A804NL19"/>
<accession>A0A804NL19</accession>
<feature type="region of interest" description="Disordered" evidence="1">
    <location>
        <begin position="43"/>
        <end position="81"/>
    </location>
</feature>
<evidence type="ECO:0000256" key="1">
    <source>
        <dbReference type="SAM" id="MobiDB-lite"/>
    </source>
</evidence>
<organism evidence="2 3">
    <name type="scientific">Zea mays</name>
    <name type="common">Maize</name>
    <dbReference type="NCBI Taxonomy" id="4577"/>
    <lineage>
        <taxon>Eukaryota</taxon>
        <taxon>Viridiplantae</taxon>
        <taxon>Streptophyta</taxon>
        <taxon>Embryophyta</taxon>
        <taxon>Tracheophyta</taxon>
        <taxon>Spermatophyta</taxon>
        <taxon>Magnoliopsida</taxon>
        <taxon>Liliopsida</taxon>
        <taxon>Poales</taxon>
        <taxon>Poaceae</taxon>
        <taxon>PACMAD clade</taxon>
        <taxon>Panicoideae</taxon>
        <taxon>Andropogonodae</taxon>
        <taxon>Andropogoneae</taxon>
        <taxon>Tripsacinae</taxon>
        <taxon>Zea</taxon>
    </lineage>
</organism>
<reference evidence="2" key="3">
    <citation type="submission" date="2021-05" db="UniProtKB">
        <authorList>
            <consortium name="EnsemblPlants"/>
        </authorList>
    </citation>
    <scope>IDENTIFICATION</scope>
    <source>
        <strain evidence="2">cv. B73</strain>
    </source>
</reference>
<sequence>MVLRLGGCCDNVAIAADERKVSPARAKIQRRAVKVVASSCCSFDEKEKTEEERKEGDHKDPPNHDASVPLPLSPWLALNFG</sequence>
<name>A0A804NL19_MAIZE</name>
<evidence type="ECO:0000313" key="3">
    <source>
        <dbReference type="Proteomes" id="UP000007305"/>
    </source>
</evidence>
<dbReference type="InParanoid" id="A0A804NL19"/>
<dbReference type="EnsemblPlants" id="Zm00001eb168610_T001">
    <property type="protein sequence ID" value="Zm00001eb168610_P001"/>
    <property type="gene ID" value="Zm00001eb168610"/>
</dbReference>
<protein>
    <submittedName>
        <fullName evidence="2">Uncharacterized protein</fullName>
    </submittedName>
</protein>
<keyword evidence="3" id="KW-1185">Reference proteome</keyword>
<proteinExistence type="predicted"/>
<evidence type="ECO:0000313" key="2">
    <source>
        <dbReference type="EnsemblPlants" id="Zm00001eb168610_P001"/>
    </source>
</evidence>
<feature type="compositionally biased region" description="Basic and acidic residues" evidence="1">
    <location>
        <begin position="43"/>
        <end position="63"/>
    </location>
</feature>
<reference evidence="2" key="2">
    <citation type="submission" date="2019-07" db="EMBL/GenBank/DDBJ databases">
        <authorList>
            <person name="Seetharam A."/>
            <person name="Woodhouse M."/>
            <person name="Cannon E."/>
        </authorList>
    </citation>
    <scope>NUCLEOTIDE SEQUENCE [LARGE SCALE GENOMIC DNA]</scope>
    <source>
        <strain evidence="2">cv. B73</strain>
    </source>
</reference>
<dbReference type="Gramene" id="Zm00001eb168610_T001">
    <property type="protein sequence ID" value="Zm00001eb168610_P001"/>
    <property type="gene ID" value="Zm00001eb168610"/>
</dbReference>
<reference evidence="3" key="1">
    <citation type="journal article" date="2009" name="Science">
        <title>The B73 maize genome: complexity, diversity, and dynamics.</title>
        <authorList>
            <person name="Schnable P.S."/>
            <person name="Ware D."/>
            <person name="Fulton R.S."/>
            <person name="Stein J.C."/>
            <person name="Wei F."/>
            <person name="Pasternak S."/>
            <person name="Liang C."/>
            <person name="Zhang J."/>
            <person name="Fulton L."/>
            <person name="Graves T.A."/>
            <person name="Minx P."/>
            <person name="Reily A.D."/>
            <person name="Courtney L."/>
            <person name="Kruchowski S.S."/>
            <person name="Tomlinson C."/>
            <person name="Strong C."/>
            <person name="Delehaunty K."/>
            <person name="Fronick C."/>
            <person name="Courtney B."/>
            <person name="Rock S.M."/>
            <person name="Belter E."/>
            <person name="Du F."/>
            <person name="Kim K."/>
            <person name="Abbott R.M."/>
            <person name="Cotton M."/>
            <person name="Levy A."/>
            <person name="Marchetto P."/>
            <person name="Ochoa K."/>
            <person name="Jackson S.M."/>
            <person name="Gillam B."/>
            <person name="Chen W."/>
            <person name="Yan L."/>
            <person name="Higginbotham J."/>
            <person name="Cardenas M."/>
            <person name="Waligorski J."/>
            <person name="Applebaum E."/>
            <person name="Phelps L."/>
            <person name="Falcone J."/>
            <person name="Kanchi K."/>
            <person name="Thane T."/>
            <person name="Scimone A."/>
            <person name="Thane N."/>
            <person name="Henke J."/>
            <person name="Wang T."/>
            <person name="Ruppert J."/>
            <person name="Shah N."/>
            <person name="Rotter K."/>
            <person name="Hodges J."/>
            <person name="Ingenthron E."/>
            <person name="Cordes M."/>
            <person name="Kohlberg S."/>
            <person name="Sgro J."/>
            <person name="Delgado B."/>
            <person name="Mead K."/>
            <person name="Chinwalla A."/>
            <person name="Leonard S."/>
            <person name="Crouse K."/>
            <person name="Collura K."/>
            <person name="Kudrna D."/>
            <person name="Currie J."/>
            <person name="He R."/>
            <person name="Angelova A."/>
            <person name="Rajasekar S."/>
            <person name="Mueller T."/>
            <person name="Lomeli R."/>
            <person name="Scara G."/>
            <person name="Ko A."/>
            <person name="Delaney K."/>
            <person name="Wissotski M."/>
            <person name="Lopez G."/>
            <person name="Campos D."/>
            <person name="Braidotti M."/>
            <person name="Ashley E."/>
            <person name="Golser W."/>
            <person name="Kim H."/>
            <person name="Lee S."/>
            <person name="Lin J."/>
            <person name="Dujmic Z."/>
            <person name="Kim W."/>
            <person name="Talag J."/>
            <person name="Zuccolo A."/>
            <person name="Fan C."/>
            <person name="Sebastian A."/>
            <person name="Kramer M."/>
            <person name="Spiegel L."/>
            <person name="Nascimento L."/>
            <person name="Zutavern T."/>
            <person name="Miller B."/>
            <person name="Ambroise C."/>
            <person name="Muller S."/>
            <person name="Spooner W."/>
            <person name="Narechania A."/>
            <person name="Ren L."/>
            <person name="Wei S."/>
            <person name="Kumari S."/>
            <person name="Faga B."/>
            <person name="Levy M.J."/>
            <person name="McMahan L."/>
            <person name="Van Buren P."/>
            <person name="Vaughn M.W."/>
            <person name="Ying K."/>
            <person name="Yeh C.-T."/>
            <person name="Emrich S.J."/>
            <person name="Jia Y."/>
            <person name="Kalyanaraman A."/>
            <person name="Hsia A.-P."/>
            <person name="Barbazuk W.B."/>
            <person name="Baucom R.S."/>
            <person name="Brutnell T.P."/>
            <person name="Carpita N.C."/>
            <person name="Chaparro C."/>
            <person name="Chia J.-M."/>
            <person name="Deragon J.-M."/>
            <person name="Estill J.C."/>
            <person name="Fu Y."/>
            <person name="Jeddeloh J.A."/>
            <person name="Han Y."/>
            <person name="Lee H."/>
            <person name="Li P."/>
            <person name="Lisch D.R."/>
            <person name="Liu S."/>
            <person name="Liu Z."/>
            <person name="Nagel D.H."/>
            <person name="McCann M.C."/>
            <person name="SanMiguel P."/>
            <person name="Myers A.M."/>
            <person name="Nettleton D."/>
            <person name="Nguyen J."/>
            <person name="Penning B.W."/>
            <person name="Ponnala L."/>
            <person name="Schneider K.L."/>
            <person name="Schwartz D.C."/>
            <person name="Sharma A."/>
            <person name="Soderlund C."/>
            <person name="Springer N.M."/>
            <person name="Sun Q."/>
            <person name="Wang H."/>
            <person name="Waterman M."/>
            <person name="Westerman R."/>
            <person name="Wolfgruber T.K."/>
            <person name="Yang L."/>
            <person name="Yu Y."/>
            <person name="Zhang L."/>
            <person name="Zhou S."/>
            <person name="Zhu Q."/>
            <person name="Bennetzen J.L."/>
            <person name="Dawe R.K."/>
            <person name="Jiang J."/>
            <person name="Jiang N."/>
            <person name="Presting G.G."/>
            <person name="Wessler S.R."/>
            <person name="Aluru S."/>
            <person name="Martienssen R.A."/>
            <person name="Clifton S.W."/>
            <person name="McCombie W.R."/>
            <person name="Wing R.A."/>
            <person name="Wilson R.K."/>
        </authorList>
    </citation>
    <scope>NUCLEOTIDE SEQUENCE [LARGE SCALE GENOMIC DNA]</scope>
    <source>
        <strain evidence="3">cv. B73</strain>
    </source>
</reference>
<dbReference type="Proteomes" id="UP000007305">
    <property type="component" value="Chromosome 4"/>
</dbReference>